<dbReference type="SMART" id="SM00422">
    <property type="entry name" value="HTH_MERR"/>
    <property type="match status" value="1"/>
</dbReference>
<dbReference type="Pfam" id="PF13411">
    <property type="entry name" value="MerR_1"/>
    <property type="match status" value="1"/>
</dbReference>
<dbReference type="PANTHER" id="PTHR30204">
    <property type="entry name" value="REDOX-CYCLING DRUG-SENSING TRANSCRIPTIONAL ACTIVATOR SOXR"/>
    <property type="match status" value="1"/>
</dbReference>
<dbReference type="AlphaFoldDB" id="A0A6I0FJG3"/>
<comment type="caution">
    <text evidence="5">The sequence shown here is derived from an EMBL/GenBank/DDBJ whole genome shotgun (WGS) entry which is preliminary data.</text>
</comment>
<keyword evidence="6" id="KW-1185">Reference proteome</keyword>
<name>A0A6I0FJG3_9FIRM</name>
<reference evidence="5 6" key="1">
    <citation type="submission" date="2019-10" db="EMBL/GenBank/DDBJ databases">
        <title>Alkaliphilus serpentinus sp. nov. and Alkaliphilus pronyensis sp. nov., two novel anaerobic alkaliphilic species isolated from the serpentinized-hosted hydrothermal field of the Prony Bay (New Caledonia).</title>
        <authorList>
            <person name="Postec A."/>
        </authorList>
    </citation>
    <scope>NUCLEOTIDE SEQUENCE [LARGE SCALE GENOMIC DNA]</scope>
    <source>
        <strain evidence="5 6">LacV</strain>
    </source>
</reference>
<proteinExistence type="predicted"/>
<evidence type="ECO:0000256" key="3">
    <source>
        <dbReference type="ARBA" id="ARBA00023163"/>
    </source>
</evidence>
<evidence type="ECO:0000256" key="2">
    <source>
        <dbReference type="ARBA" id="ARBA00023125"/>
    </source>
</evidence>
<gene>
    <name evidence="5" type="ORF">F8154_01850</name>
</gene>
<dbReference type="EMBL" id="WBZC01000005">
    <property type="protein sequence ID" value="KAB3538548.1"/>
    <property type="molecule type" value="Genomic_DNA"/>
</dbReference>
<evidence type="ECO:0000256" key="1">
    <source>
        <dbReference type="ARBA" id="ARBA00023015"/>
    </source>
</evidence>
<dbReference type="PANTHER" id="PTHR30204:SF94">
    <property type="entry name" value="HEAVY METAL-DEPENDENT TRANSCRIPTIONAL REGULATOR HI_0293-RELATED"/>
    <property type="match status" value="1"/>
</dbReference>
<dbReference type="Proteomes" id="UP000432715">
    <property type="component" value="Unassembled WGS sequence"/>
</dbReference>
<keyword evidence="1" id="KW-0805">Transcription regulation</keyword>
<keyword evidence="2" id="KW-0238">DNA-binding</keyword>
<dbReference type="SUPFAM" id="SSF46955">
    <property type="entry name" value="Putative DNA-binding domain"/>
    <property type="match status" value="1"/>
</dbReference>
<dbReference type="InterPro" id="IPR000551">
    <property type="entry name" value="MerR-type_HTH_dom"/>
</dbReference>
<dbReference type="CDD" id="cd00592">
    <property type="entry name" value="HTH_MerR-like"/>
    <property type="match status" value="1"/>
</dbReference>
<dbReference type="Gene3D" id="1.10.1660.10">
    <property type="match status" value="1"/>
</dbReference>
<accession>A0A6I0FJG3</accession>
<keyword evidence="3" id="KW-0804">Transcription</keyword>
<evidence type="ECO:0000313" key="6">
    <source>
        <dbReference type="Proteomes" id="UP000432715"/>
    </source>
</evidence>
<dbReference type="PROSITE" id="PS50937">
    <property type="entry name" value="HTH_MERR_2"/>
    <property type="match status" value="1"/>
</dbReference>
<organism evidence="5 6">
    <name type="scientific">Alkaliphilus pronyensis</name>
    <dbReference type="NCBI Taxonomy" id="1482732"/>
    <lineage>
        <taxon>Bacteria</taxon>
        <taxon>Bacillati</taxon>
        <taxon>Bacillota</taxon>
        <taxon>Clostridia</taxon>
        <taxon>Peptostreptococcales</taxon>
        <taxon>Natronincolaceae</taxon>
        <taxon>Alkaliphilus</taxon>
    </lineage>
</organism>
<dbReference type="GO" id="GO:0003677">
    <property type="term" value="F:DNA binding"/>
    <property type="evidence" value="ECO:0007669"/>
    <property type="project" value="UniProtKB-KW"/>
</dbReference>
<dbReference type="InterPro" id="IPR047057">
    <property type="entry name" value="MerR_fam"/>
</dbReference>
<dbReference type="InterPro" id="IPR009061">
    <property type="entry name" value="DNA-bd_dom_put_sf"/>
</dbReference>
<dbReference type="OrthoDB" id="9773308at2"/>
<feature type="domain" description="HTH merR-type" evidence="4">
    <location>
        <begin position="11"/>
        <end position="80"/>
    </location>
</feature>
<evidence type="ECO:0000313" key="5">
    <source>
        <dbReference type="EMBL" id="KAB3538548.1"/>
    </source>
</evidence>
<dbReference type="GO" id="GO:0003700">
    <property type="term" value="F:DNA-binding transcription factor activity"/>
    <property type="evidence" value="ECO:0007669"/>
    <property type="project" value="InterPro"/>
</dbReference>
<evidence type="ECO:0000259" key="4">
    <source>
        <dbReference type="PROSITE" id="PS50937"/>
    </source>
</evidence>
<sequence>MSRGGFTLRKYLTIGELADLMKTSTSKIRFYEKEGLLAPCKIDDNGYRLYDFNEIDRLDTILLLRKMDISLKDMKAIFNSNSVDSYLEALKSSITSIDSRIEQLINKKQYIVKKINYIQNFMTDSSSFNVTLFAERILNCLHTGNILKYSLKDIYDVLKSKGIDYSDTYQDNYIIPLNNDNYSFCLMNTPGIKNADSFDRIILPEGMYLNYEGFVQGYDVIDNEIVKLYDHMKKNDLYPIGNLVIIERIRSSDYYFGKINISIQIPIEDNKK</sequence>
<protein>
    <submittedName>
        <fullName evidence="5">MerR family transcriptional regulator</fullName>
    </submittedName>
</protein>